<feature type="transmembrane region" description="Helical" evidence="9">
    <location>
        <begin position="195"/>
        <end position="213"/>
    </location>
</feature>
<keyword evidence="11" id="KW-1185">Reference proteome</keyword>
<feature type="transmembrane region" description="Helical" evidence="9">
    <location>
        <begin position="131"/>
        <end position="151"/>
    </location>
</feature>
<evidence type="ECO:0000256" key="6">
    <source>
        <dbReference type="ARBA" id="ARBA00022989"/>
    </source>
</evidence>
<feature type="transmembrane region" description="Helical" evidence="9">
    <location>
        <begin position="411"/>
        <end position="429"/>
    </location>
</feature>
<dbReference type="OrthoDB" id="9808458at2"/>
<dbReference type="PIRSF" id="PIRSF005353">
    <property type="entry name" value="PbuG"/>
    <property type="match status" value="1"/>
</dbReference>
<feature type="transmembrane region" description="Helical" evidence="9">
    <location>
        <begin position="340"/>
        <end position="360"/>
    </location>
</feature>
<comment type="subcellular location">
    <subcellularLocation>
        <location evidence="1 8">Cell membrane</location>
        <topology evidence="1 8">Multi-pass membrane protein</topology>
    </subcellularLocation>
</comment>
<comment type="similarity">
    <text evidence="2 8">Belongs to the nucleobase:cation symporter-2 (NCS2) (TC 2.A.40) family. Azg-like subfamily.</text>
</comment>
<evidence type="ECO:0000256" key="3">
    <source>
        <dbReference type="ARBA" id="ARBA00022448"/>
    </source>
</evidence>
<organism evidence="10 11">
    <name type="scientific">Aquicella siphonis</name>
    <dbReference type="NCBI Taxonomy" id="254247"/>
    <lineage>
        <taxon>Bacteria</taxon>
        <taxon>Pseudomonadati</taxon>
        <taxon>Pseudomonadota</taxon>
        <taxon>Gammaproteobacteria</taxon>
        <taxon>Legionellales</taxon>
        <taxon>Coxiellaceae</taxon>
        <taxon>Aquicella</taxon>
    </lineage>
</organism>
<accession>A0A5E4PG99</accession>
<feature type="transmembrane region" description="Helical" evidence="9">
    <location>
        <begin position="171"/>
        <end position="188"/>
    </location>
</feature>
<evidence type="ECO:0000256" key="5">
    <source>
        <dbReference type="ARBA" id="ARBA00022692"/>
    </source>
</evidence>
<evidence type="ECO:0000256" key="7">
    <source>
        <dbReference type="ARBA" id="ARBA00023136"/>
    </source>
</evidence>
<evidence type="ECO:0000313" key="11">
    <source>
        <dbReference type="Proteomes" id="UP000324194"/>
    </source>
</evidence>
<sequence>MLSNLFRLGENQTNVKIEVMAGLTTFLTMSYIIFINPAILSETGMDKGAVFVATCLAASLGCFLMGLLANYPIALAPGMALNTYFTYSVVLGSGHSWQIALGAVFLSGLIFLLLSVFPIREYIINSIPKSLKVAIVAGIGLFLGMIGFKSAQIITGSPATLVKLGNLHQPSALLAIFGFFLIIGLEALGVMASILISILSVTFISVALGYNQFQGLISMPPSLAPTLLQLDLGGAFQLGIAAIVFAFLFVDLFDNTGTLIGIAYKAGLMDKQGKLPRIGRVLIADSLAAIFSALLGTSTTTSYLESTVGVKVGGRTGLMSIIVGILFLLALFLSPLARSIPIYATAPALVYVACLMAHAFTDIEWNDPTEYAPAVITAITMPLAFSIADGIAFGFITYTFAKLLSGRIRELNITIILLTAAFLLKYALLQ</sequence>
<evidence type="ECO:0000313" key="10">
    <source>
        <dbReference type="EMBL" id="VVC75884.1"/>
    </source>
</evidence>
<feature type="transmembrane region" description="Helical" evidence="9">
    <location>
        <begin position="20"/>
        <end position="39"/>
    </location>
</feature>
<dbReference type="GO" id="GO:0015207">
    <property type="term" value="F:adenine transmembrane transporter activity"/>
    <property type="evidence" value="ECO:0007669"/>
    <property type="project" value="TreeGrafter"/>
</dbReference>
<keyword evidence="6 8" id="KW-1133">Transmembrane helix</keyword>
<keyword evidence="5 8" id="KW-0812">Transmembrane</keyword>
<name>A0A5E4PG99_9COXI</name>
<keyword evidence="4 8" id="KW-1003">Cell membrane</keyword>
<keyword evidence="7 8" id="KW-0472">Membrane</keyword>
<dbReference type="AlphaFoldDB" id="A0A5E4PG99"/>
<evidence type="ECO:0000256" key="1">
    <source>
        <dbReference type="ARBA" id="ARBA00004651"/>
    </source>
</evidence>
<evidence type="ECO:0000256" key="9">
    <source>
        <dbReference type="SAM" id="Phobius"/>
    </source>
</evidence>
<proteinExistence type="inferred from homology"/>
<dbReference type="PANTHER" id="PTHR43337">
    <property type="entry name" value="XANTHINE/URACIL PERMEASE C887.17-RELATED"/>
    <property type="match status" value="1"/>
</dbReference>
<feature type="transmembrane region" description="Helical" evidence="9">
    <location>
        <begin position="372"/>
        <end position="399"/>
    </location>
</feature>
<keyword evidence="3 8" id="KW-0813">Transport</keyword>
<dbReference type="GO" id="GO:0005886">
    <property type="term" value="C:plasma membrane"/>
    <property type="evidence" value="ECO:0007669"/>
    <property type="project" value="UniProtKB-SubCell"/>
</dbReference>
<feature type="transmembrane region" description="Helical" evidence="9">
    <location>
        <begin position="51"/>
        <end position="75"/>
    </location>
</feature>
<dbReference type="KEGG" id="asip:AQUSIP_11850"/>
<feature type="transmembrane region" description="Helical" evidence="9">
    <location>
        <begin position="233"/>
        <end position="253"/>
    </location>
</feature>
<dbReference type="InterPro" id="IPR006043">
    <property type="entry name" value="NCS2"/>
</dbReference>
<dbReference type="RefSeq" id="WP_148339152.1">
    <property type="nucleotide sequence ID" value="NZ_LR699119.1"/>
</dbReference>
<dbReference type="PANTHER" id="PTHR43337:SF1">
    <property type="entry name" value="XANTHINE_URACIL PERMEASE C887.17-RELATED"/>
    <property type="match status" value="1"/>
</dbReference>
<dbReference type="InterPro" id="IPR026033">
    <property type="entry name" value="Azg-like_bact_archaea"/>
</dbReference>
<feature type="transmembrane region" description="Helical" evidence="9">
    <location>
        <begin position="316"/>
        <end position="333"/>
    </location>
</feature>
<evidence type="ECO:0000256" key="8">
    <source>
        <dbReference type="PIRNR" id="PIRNR005353"/>
    </source>
</evidence>
<reference evidence="10 11" key="1">
    <citation type="submission" date="2019-08" db="EMBL/GenBank/DDBJ databases">
        <authorList>
            <person name="Guy L."/>
        </authorList>
    </citation>
    <scope>NUCLEOTIDE SEQUENCE [LARGE SCALE GENOMIC DNA]</scope>
    <source>
        <strain evidence="10 11">SGT-108</strain>
    </source>
</reference>
<dbReference type="Proteomes" id="UP000324194">
    <property type="component" value="Chromosome 1"/>
</dbReference>
<dbReference type="Pfam" id="PF00860">
    <property type="entry name" value="Xan_ur_permease"/>
    <property type="match status" value="1"/>
</dbReference>
<evidence type="ECO:0000256" key="2">
    <source>
        <dbReference type="ARBA" id="ARBA00005697"/>
    </source>
</evidence>
<protein>
    <submittedName>
        <fullName evidence="10">Adenine permease AdeP</fullName>
    </submittedName>
</protein>
<feature type="transmembrane region" description="Helical" evidence="9">
    <location>
        <begin position="278"/>
        <end position="296"/>
    </location>
</feature>
<feature type="transmembrane region" description="Helical" evidence="9">
    <location>
        <begin position="95"/>
        <end position="119"/>
    </location>
</feature>
<evidence type="ECO:0000256" key="4">
    <source>
        <dbReference type="ARBA" id="ARBA00022475"/>
    </source>
</evidence>
<dbReference type="EMBL" id="LR699119">
    <property type="protein sequence ID" value="VVC75884.1"/>
    <property type="molecule type" value="Genomic_DNA"/>
</dbReference>
<gene>
    <name evidence="10" type="primary">adeP</name>
    <name evidence="10" type="ORF">AQUSIP_11850</name>
</gene>
<dbReference type="InterPro" id="IPR045018">
    <property type="entry name" value="Azg-like"/>
</dbReference>